<feature type="binding site" evidence="5">
    <location>
        <position position="309"/>
    </location>
    <ligand>
        <name>substrate</name>
    </ligand>
</feature>
<dbReference type="EMBL" id="KT893435">
    <property type="protein sequence ID" value="ALN44077.1"/>
    <property type="molecule type" value="Genomic_DNA"/>
</dbReference>
<dbReference type="InterPro" id="IPR001509">
    <property type="entry name" value="Epimerase_deHydtase"/>
</dbReference>
<dbReference type="PANTHER" id="PTHR43238:SF1">
    <property type="entry name" value="GDP-L-FUCOSE SYNTHASE"/>
    <property type="match status" value="1"/>
</dbReference>
<dbReference type="Gene3D" id="3.40.50.720">
    <property type="entry name" value="NAD(P)-binding Rossmann-like Domain"/>
    <property type="match status" value="1"/>
</dbReference>
<gene>
    <name evidence="5" type="primary">fcl</name>
    <name evidence="7" type="ORF">HS32.14</name>
</gene>
<organism evidence="7">
    <name type="scientific">Campylobacter jejuni subsp. jejuni</name>
    <dbReference type="NCBI Taxonomy" id="32022"/>
    <lineage>
        <taxon>Bacteria</taxon>
        <taxon>Pseudomonadati</taxon>
        <taxon>Campylobacterota</taxon>
        <taxon>Epsilonproteobacteria</taxon>
        <taxon>Campylobacterales</taxon>
        <taxon>Campylobacteraceae</taxon>
        <taxon>Campylobacter</taxon>
    </lineage>
</organism>
<feature type="domain" description="NAD-dependent epimerase/dehydratase" evidence="6">
    <location>
        <begin position="7"/>
        <end position="258"/>
    </location>
</feature>
<feature type="site" description="Important for catalytic activity" evidence="5">
    <location>
        <position position="106"/>
    </location>
</feature>
<evidence type="ECO:0000256" key="4">
    <source>
        <dbReference type="ARBA" id="ARBA00023235"/>
    </source>
</evidence>
<reference evidence="7" key="1">
    <citation type="journal article" date="2015" name="PLoS ONE">
        <title>Updated Campylobacter jejuni Capsule PCR Multiplex Typing System and Its Application to Clinical Isolates from South and Southeast Asia.</title>
        <authorList>
            <person name="Poly F."/>
            <person name="Serichantalergs O."/>
            <person name="Kuroiwa J."/>
            <person name="Pootong P."/>
            <person name="Mason C."/>
            <person name="Guerry P."/>
            <person name="Parker C.T."/>
        </authorList>
    </citation>
    <scope>NUCLEOTIDE SEQUENCE</scope>
    <source>
        <strain evidence="7">RM3425</strain>
    </source>
</reference>
<comment type="pathway">
    <text evidence="5">Nucleotide-sugar biosynthesis; GDP-L-fucose biosynthesis via de novo pathway; GDP-L-fucose from GDP-alpha-D-mannose: step 2/2.</text>
</comment>
<evidence type="ECO:0000256" key="2">
    <source>
        <dbReference type="ARBA" id="ARBA00022857"/>
    </source>
</evidence>
<feature type="binding site" evidence="5">
    <location>
        <begin position="11"/>
        <end position="17"/>
    </location>
    <ligand>
        <name>NADP(+)</name>
        <dbReference type="ChEBI" id="CHEBI:58349"/>
    </ligand>
</feature>
<comment type="catalytic activity">
    <reaction evidence="5">
        <text>GDP-beta-L-fucose + NADP(+) = GDP-4-dehydro-alpha-D-rhamnose + NADPH + H(+)</text>
        <dbReference type="Rhea" id="RHEA:18885"/>
        <dbReference type="ChEBI" id="CHEBI:15378"/>
        <dbReference type="ChEBI" id="CHEBI:57273"/>
        <dbReference type="ChEBI" id="CHEBI:57783"/>
        <dbReference type="ChEBI" id="CHEBI:57964"/>
        <dbReference type="ChEBI" id="CHEBI:58349"/>
        <dbReference type="EC" id="1.1.1.271"/>
    </reaction>
</comment>
<evidence type="ECO:0000256" key="1">
    <source>
        <dbReference type="ARBA" id="ARBA00005959"/>
    </source>
</evidence>
<feature type="binding site" evidence="5">
    <location>
        <position position="237"/>
    </location>
    <ligand>
        <name>substrate</name>
    </ligand>
</feature>
<name>A0A0S2CG27_CAMJU</name>
<dbReference type="Gene3D" id="3.90.25.10">
    <property type="entry name" value="UDP-galactose 4-epimerase, domain 1"/>
    <property type="match status" value="1"/>
</dbReference>
<sequence>MNKDSRIYIAGHNGTAGSAILNKLKLLGYSNLICKTHKELDLINQQQVFNFFEKEKPEYIFLCAAKLSPLGMNLKAEVLYDNLTIQNNIIHCSYIFNTKKIINFASSWMYPQDIANPISENSVLVSELEYNAEPYALAKIAGVRMCEAYNLQYNTNFISIALTNLYGKTNEFDLNKARVLPAMLRKIHLAKLFNEKKYNEILKDLQINNIKQAQDYLNQNGIFENYIELWGTGAIRREFLHSEDLADACIYIMNNINFVDLYDKNEKNIKNTHINIGTGKDLSIKELAYIIKDIVSYDGEIKFDITKPDSPMNRFLDCSKIHSLGWKHKIELEDGIKMMYDWYLNKGE</sequence>
<feature type="binding site" evidence="5">
    <location>
        <position position="139"/>
    </location>
    <ligand>
        <name>NADP(+)</name>
        <dbReference type="ChEBI" id="CHEBI:58349"/>
    </ligand>
</feature>
<dbReference type="GO" id="GO:0042351">
    <property type="term" value="P:'de novo' GDP-L-fucose biosynthetic process"/>
    <property type="evidence" value="ECO:0007669"/>
    <property type="project" value="UniProtKB-UniRule"/>
</dbReference>
<comment type="function">
    <text evidence="5">Catalyzes the two-step NADP-dependent conversion of GDP-4-dehydro-6-deoxy-D-mannose to GDP-fucose, involving an epimerase and a reductase reaction.</text>
</comment>
<evidence type="ECO:0000256" key="3">
    <source>
        <dbReference type="ARBA" id="ARBA00023002"/>
    </source>
</evidence>
<evidence type="ECO:0000256" key="5">
    <source>
        <dbReference type="HAMAP-Rule" id="MF_00956"/>
    </source>
</evidence>
<accession>A0A0S2CG27</accession>
<evidence type="ECO:0000313" key="7">
    <source>
        <dbReference type="EMBL" id="ALN44077.1"/>
    </source>
</evidence>
<dbReference type="Pfam" id="PF01370">
    <property type="entry name" value="Epimerase"/>
    <property type="match status" value="1"/>
</dbReference>
<dbReference type="SUPFAM" id="SSF51735">
    <property type="entry name" value="NAD(P)-binding Rossmann-fold domains"/>
    <property type="match status" value="1"/>
</dbReference>
<evidence type="ECO:0000259" key="6">
    <source>
        <dbReference type="Pfam" id="PF01370"/>
    </source>
</evidence>
<dbReference type="HAMAP" id="MF_00956">
    <property type="entry name" value="GDP_fucose_synth"/>
    <property type="match status" value="1"/>
</dbReference>
<feature type="binding site" evidence="5">
    <location>
        <position position="230"/>
    </location>
    <ligand>
        <name>substrate</name>
    </ligand>
</feature>
<dbReference type="CDD" id="cd05239">
    <property type="entry name" value="GDP_FS_SDR_e"/>
    <property type="match status" value="1"/>
</dbReference>
<comment type="caution">
    <text evidence="5">Lacks conserved residue(s) required for the propagation of feature annotation.</text>
</comment>
<feature type="binding site" evidence="5">
    <location>
        <position position="186"/>
    </location>
    <ligand>
        <name>substrate</name>
    </ligand>
</feature>
<dbReference type="UniPathway" id="UPA00128">
    <property type="reaction ID" value="UER00191"/>
</dbReference>
<dbReference type="AlphaFoldDB" id="A0A0S2CG27"/>
<keyword evidence="5" id="KW-0511">Multifunctional enzyme</keyword>
<dbReference type="GO" id="GO:0050577">
    <property type="term" value="F:GDP-L-fucose synthase activity"/>
    <property type="evidence" value="ECO:0007669"/>
    <property type="project" value="UniProtKB-UniRule"/>
</dbReference>
<dbReference type="InterPro" id="IPR036291">
    <property type="entry name" value="NAD(P)-bd_dom_sf"/>
</dbReference>
<dbReference type="EC" id="1.1.1.271" evidence="5"/>
<dbReference type="PANTHER" id="PTHR43238">
    <property type="entry name" value="GDP-L-FUCOSE SYNTHASE"/>
    <property type="match status" value="1"/>
</dbReference>
<comment type="similarity">
    <text evidence="1 5">Belongs to the NAD(P)-dependent epimerase/dehydratase family. Fucose synthase subfamily.</text>
</comment>
<protein>
    <recommendedName>
        <fullName evidence="5">GDP-L-fucose synthase</fullName>
        <ecNumber evidence="5">1.1.1.271</ecNumber>
    </recommendedName>
    <alternativeName>
        <fullName evidence="5">GDP-4-keto-6-deoxy-D-mannose-3,5-epimerase-4-reductase</fullName>
    </alternativeName>
</protein>
<proteinExistence type="inferred from homology"/>
<dbReference type="GO" id="GO:0016853">
    <property type="term" value="F:isomerase activity"/>
    <property type="evidence" value="ECO:0007669"/>
    <property type="project" value="UniProtKB-KW"/>
</dbReference>
<keyword evidence="4 5" id="KW-0413">Isomerase</keyword>
<dbReference type="InterPro" id="IPR028614">
    <property type="entry name" value="GDP_fucose/colitose_synth"/>
</dbReference>
<feature type="active site" description="Proton donor/acceptor" evidence="5">
    <location>
        <position position="135"/>
    </location>
</feature>
<keyword evidence="2 5" id="KW-0521">NADP</keyword>
<dbReference type="GO" id="GO:0070401">
    <property type="term" value="F:NADP+ binding"/>
    <property type="evidence" value="ECO:0007669"/>
    <property type="project" value="UniProtKB-UniRule"/>
</dbReference>
<keyword evidence="3 5" id="KW-0560">Oxidoreductase</keyword>